<keyword evidence="4" id="KW-0378">Hydrolase</keyword>
<dbReference type="GO" id="GO:0003727">
    <property type="term" value="F:single-stranded RNA binding"/>
    <property type="evidence" value="ECO:0007669"/>
    <property type="project" value="TreeGrafter"/>
</dbReference>
<dbReference type="GO" id="GO:0071040">
    <property type="term" value="P:nuclear polyadenylation-dependent antisense transcript catabolic process"/>
    <property type="evidence" value="ECO:0007669"/>
    <property type="project" value="TreeGrafter"/>
</dbReference>
<dbReference type="SMART" id="SM00474">
    <property type="entry name" value="35EXOc"/>
    <property type="match status" value="1"/>
</dbReference>
<dbReference type="Proteomes" id="UP000813444">
    <property type="component" value="Unassembled WGS sequence"/>
</dbReference>
<dbReference type="GO" id="GO:0071035">
    <property type="term" value="P:nuclear polyadenylation-dependent rRNA catabolic process"/>
    <property type="evidence" value="ECO:0007669"/>
    <property type="project" value="TreeGrafter"/>
</dbReference>
<dbReference type="GO" id="GO:0071038">
    <property type="term" value="P:TRAMP-dependent tRNA surveillance pathway"/>
    <property type="evidence" value="ECO:0007669"/>
    <property type="project" value="TreeGrafter"/>
</dbReference>
<feature type="compositionally biased region" description="Basic residues" evidence="9">
    <location>
        <begin position="723"/>
        <end position="736"/>
    </location>
</feature>
<evidence type="ECO:0000256" key="8">
    <source>
        <dbReference type="ARBA" id="ARBA00043957"/>
    </source>
</evidence>
<feature type="compositionally biased region" description="Basic residues" evidence="9">
    <location>
        <begin position="697"/>
        <end position="708"/>
    </location>
</feature>
<keyword evidence="6 11" id="KW-0269">Exonuclease</keyword>
<evidence type="ECO:0000259" key="10">
    <source>
        <dbReference type="PROSITE" id="PS50967"/>
    </source>
</evidence>
<evidence type="ECO:0000256" key="7">
    <source>
        <dbReference type="ARBA" id="ARBA00023242"/>
    </source>
</evidence>
<accession>A0A8K0T145</accession>
<evidence type="ECO:0000256" key="3">
    <source>
        <dbReference type="ARBA" id="ARBA00022722"/>
    </source>
</evidence>
<dbReference type="Gene3D" id="1.10.150.80">
    <property type="entry name" value="HRDC domain"/>
    <property type="match status" value="1"/>
</dbReference>
<comment type="similarity">
    <text evidence="8">Belongs to the exosome component 10/RRP6 family.</text>
</comment>
<evidence type="ECO:0000313" key="12">
    <source>
        <dbReference type="Proteomes" id="UP000813444"/>
    </source>
</evidence>
<dbReference type="InterPro" id="IPR002121">
    <property type="entry name" value="HRDC_dom"/>
</dbReference>
<evidence type="ECO:0000313" key="11">
    <source>
        <dbReference type="EMBL" id="KAH7322798.1"/>
    </source>
</evidence>
<dbReference type="GO" id="GO:0071036">
    <property type="term" value="P:nuclear polyadenylation-dependent snoRNA catabolic process"/>
    <property type="evidence" value="ECO:0007669"/>
    <property type="project" value="TreeGrafter"/>
</dbReference>
<dbReference type="CDD" id="cd06147">
    <property type="entry name" value="Rrp6p_like_exo"/>
    <property type="match status" value="1"/>
</dbReference>
<dbReference type="GO" id="GO:0000166">
    <property type="term" value="F:nucleotide binding"/>
    <property type="evidence" value="ECO:0007669"/>
    <property type="project" value="InterPro"/>
</dbReference>
<evidence type="ECO:0000256" key="5">
    <source>
        <dbReference type="ARBA" id="ARBA00022835"/>
    </source>
</evidence>
<feature type="compositionally biased region" description="Acidic residues" evidence="9">
    <location>
        <begin position="666"/>
        <end position="680"/>
    </location>
</feature>
<feature type="compositionally biased region" description="Polar residues" evidence="9">
    <location>
        <begin position="756"/>
        <end position="765"/>
    </location>
</feature>
<evidence type="ECO:0000256" key="6">
    <source>
        <dbReference type="ARBA" id="ARBA00022839"/>
    </source>
</evidence>
<dbReference type="InterPro" id="IPR012337">
    <property type="entry name" value="RNaseH-like_sf"/>
</dbReference>
<gene>
    <name evidence="11" type="ORF">B0I35DRAFT_426491</name>
</gene>
<keyword evidence="5" id="KW-0271">Exosome</keyword>
<keyword evidence="12" id="KW-1185">Reference proteome</keyword>
<dbReference type="Pfam" id="PF01612">
    <property type="entry name" value="DNA_pol_A_exo1"/>
    <property type="match status" value="1"/>
</dbReference>
<dbReference type="GO" id="GO:0071037">
    <property type="term" value="P:nuclear polyadenylation-dependent snRNA catabolic process"/>
    <property type="evidence" value="ECO:0007669"/>
    <property type="project" value="TreeGrafter"/>
</dbReference>
<dbReference type="SUPFAM" id="SSF53098">
    <property type="entry name" value="Ribonuclease H-like"/>
    <property type="match status" value="1"/>
</dbReference>
<dbReference type="GO" id="GO:0005730">
    <property type="term" value="C:nucleolus"/>
    <property type="evidence" value="ECO:0007669"/>
    <property type="project" value="TreeGrafter"/>
</dbReference>
<proteinExistence type="inferred from homology"/>
<dbReference type="FunFam" id="3.30.420.10:FF:000059">
    <property type="entry name" value="Exosome complex exonuclease Rrp6"/>
    <property type="match status" value="1"/>
</dbReference>
<dbReference type="InterPro" id="IPR010997">
    <property type="entry name" value="HRDC-like_sf"/>
</dbReference>
<protein>
    <submittedName>
        <fullName evidence="11">Exonuclease</fullName>
    </submittedName>
</protein>
<dbReference type="InterPro" id="IPR045092">
    <property type="entry name" value="Rrp6-like"/>
</dbReference>
<dbReference type="InterPro" id="IPR012588">
    <property type="entry name" value="Exosome-assoc_fac_Rrp6_N"/>
</dbReference>
<evidence type="ECO:0000256" key="9">
    <source>
        <dbReference type="SAM" id="MobiDB-lite"/>
    </source>
</evidence>
<dbReference type="GO" id="GO:0071044">
    <property type="term" value="P:histone mRNA catabolic process"/>
    <property type="evidence" value="ECO:0007669"/>
    <property type="project" value="TreeGrafter"/>
</dbReference>
<feature type="compositionally biased region" description="Basic and acidic residues" evidence="9">
    <location>
        <begin position="709"/>
        <end position="722"/>
    </location>
</feature>
<comment type="subcellular location">
    <subcellularLocation>
        <location evidence="1">Nucleus</location>
    </subcellularLocation>
</comment>
<organism evidence="11 12">
    <name type="scientific">Stachybotrys elegans</name>
    <dbReference type="NCBI Taxonomy" id="80388"/>
    <lineage>
        <taxon>Eukaryota</taxon>
        <taxon>Fungi</taxon>
        <taxon>Dikarya</taxon>
        <taxon>Ascomycota</taxon>
        <taxon>Pezizomycotina</taxon>
        <taxon>Sordariomycetes</taxon>
        <taxon>Hypocreomycetidae</taxon>
        <taxon>Hypocreales</taxon>
        <taxon>Stachybotryaceae</taxon>
        <taxon>Stachybotrys</taxon>
    </lineage>
</organism>
<keyword evidence="3" id="KW-0540">Nuclease</keyword>
<dbReference type="GO" id="GO:0071039">
    <property type="term" value="P:nuclear polyadenylation-dependent CUT catabolic process"/>
    <property type="evidence" value="ECO:0007669"/>
    <property type="project" value="TreeGrafter"/>
</dbReference>
<dbReference type="GO" id="GO:0071051">
    <property type="term" value="P:poly(A)-dependent snoRNA 3'-end processing"/>
    <property type="evidence" value="ECO:0007669"/>
    <property type="project" value="TreeGrafter"/>
</dbReference>
<feature type="domain" description="HRDC" evidence="10">
    <location>
        <begin position="449"/>
        <end position="529"/>
    </location>
</feature>
<dbReference type="SMART" id="SM00341">
    <property type="entry name" value="HRDC"/>
    <property type="match status" value="1"/>
</dbReference>
<evidence type="ECO:0000256" key="1">
    <source>
        <dbReference type="ARBA" id="ARBA00004123"/>
    </source>
</evidence>
<dbReference type="InterPro" id="IPR044876">
    <property type="entry name" value="HRDC_dom_sf"/>
</dbReference>
<dbReference type="Pfam" id="PF00570">
    <property type="entry name" value="HRDC"/>
    <property type="match status" value="1"/>
</dbReference>
<dbReference type="EMBL" id="JAGPNK010000004">
    <property type="protein sequence ID" value="KAH7322798.1"/>
    <property type="molecule type" value="Genomic_DNA"/>
</dbReference>
<feature type="region of interest" description="Disordered" evidence="9">
    <location>
        <begin position="108"/>
        <end position="153"/>
    </location>
</feature>
<dbReference type="GO" id="GO:0000175">
    <property type="term" value="F:3'-5'-RNA exonuclease activity"/>
    <property type="evidence" value="ECO:0007669"/>
    <property type="project" value="InterPro"/>
</dbReference>
<dbReference type="AlphaFoldDB" id="A0A8K0T145"/>
<dbReference type="Pfam" id="PF08066">
    <property type="entry name" value="PMC2NT"/>
    <property type="match status" value="1"/>
</dbReference>
<evidence type="ECO:0000256" key="4">
    <source>
        <dbReference type="ARBA" id="ARBA00022801"/>
    </source>
</evidence>
<keyword evidence="2" id="KW-0698">rRNA processing</keyword>
<reference evidence="11" key="1">
    <citation type="journal article" date="2021" name="Nat. Commun.">
        <title>Genetic determinants of endophytism in the Arabidopsis root mycobiome.</title>
        <authorList>
            <person name="Mesny F."/>
            <person name="Miyauchi S."/>
            <person name="Thiergart T."/>
            <person name="Pickel B."/>
            <person name="Atanasova L."/>
            <person name="Karlsson M."/>
            <person name="Huettel B."/>
            <person name="Barry K.W."/>
            <person name="Haridas S."/>
            <person name="Chen C."/>
            <person name="Bauer D."/>
            <person name="Andreopoulos W."/>
            <person name="Pangilinan J."/>
            <person name="LaButti K."/>
            <person name="Riley R."/>
            <person name="Lipzen A."/>
            <person name="Clum A."/>
            <person name="Drula E."/>
            <person name="Henrissat B."/>
            <person name="Kohler A."/>
            <person name="Grigoriev I.V."/>
            <person name="Martin F.M."/>
            <person name="Hacquard S."/>
        </authorList>
    </citation>
    <scope>NUCLEOTIDE SEQUENCE</scope>
    <source>
        <strain evidence="11">MPI-CAGE-CH-0235</strain>
    </source>
</reference>
<dbReference type="GO" id="GO:0000176">
    <property type="term" value="C:nuclear exosome (RNase complex)"/>
    <property type="evidence" value="ECO:0007669"/>
    <property type="project" value="InterPro"/>
</dbReference>
<dbReference type="SUPFAM" id="SSF47819">
    <property type="entry name" value="HRDC-like"/>
    <property type="match status" value="1"/>
</dbReference>
<dbReference type="PANTHER" id="PTHR12124">
    <property type="entry name" value="POLYMYOSITIS/SCLERODERMA AUTOANTIGEN-RELATED"/>
    <property type="match status" value="1"/>
</dbReference>
<sequence>MDPAQDFKALQEGIQKSLVSTVKAVNRVAAEDLSFQRTVNPDVAQQLDDTAARFLDLSTRLLQSAAKACNVQPPKLEDAEDIDMNWRAVVDVVDSVLEKADTAMDEYTGLVKRKDPPTADSGSQSKKPKSTNKVVRNANIAKPQAQFELKPDNLTTGPWKPILTKKPHAVVPLEESLVLCNNESGTPGYKHPYETEISQLQYPDRIYQVAEPIPYQPVDTTTATWVDTYEGVLEMLKELKKAKEIAVDLEHHDFRTYTGLVCLMQISTREKDWIVDTLRPWRHKLEVLNEVFADPSIIKVFHGAYMDMIWLQRDLGLYVNGLFDTFFACELMYSGRSLAFLLSKFVNFDADKQYQLADWRMRPIPEEMMYYARSDTHYLLYIYDRVRNDLVEASSDRSDPETDYIGRTLAKSKELSLSRHEHPGYDEKTGEGSRGWYNYVLKYSHLAFDSTQFAIFRALWKWRDDVARKEDESPNFVLGASHIADVARVNPPDAKALHSLLPLTAPLARARLNDIWQRIQEARAEGGPSLLQFYSSLSPESLQRRGLPRVTKEVVMLPGLEEGVVTERLDRSQLFGDMPISTRWEKTKLGSDKPDDLIPFPWQRFVQDMPGSGEVPPEDVAVTPEAEIAVEEKSAKPLPEPDTEFTLRQGKKRKSDAVEVEPSSSSEDEEEEDSEEEASDEANGVISIPDVPLTKQQIRRQAKKNKKKADKEENKEAKDAERKRIKAERRAHKLEKRKAQQAQGPKFAAVPFDYSKASSVMNASRQAPGPSKPAVPKKKVFDPYSKTGDNEIKGARKAPPIRGERSATFKK</sequence>
<keyword evidence="7" id="KW-0539">Nucleus</keyword>
<dbReference type="InterPro" id="IPR049559">
    <property type="entry name" value="Rrp6p-like_exo"/>
</dbReference>
<evidence type="ECO:0000256" key="2">
    <source>
        <dbReference type="ARBA" id="ARBA00022552"/>
    </source>
</evidence>
<comment type="caution">
    <text evidence="11">The sequence shown here is derived from an EMBL/GenBank/DDBJ whole genome shotgun (WGS) entry which is preliminary data.</text>
</comment>
<feature type="compositionally biased region" description="Basic and acidic residues" evidence="9">
    <location>
        <begin position="802"/>
        <end position="811"/>
    </location>
</feature>
<dbReference type="Gene3D" id="3.30.420.10">
    <property type="entry name" value="Ribonuclease H-like superfamily/Ribonuclease H"/>
    <property type="match status" value="1"/>
</dbReference>
<feature type="region of interest" description="Disordered" evidence="9">
    <location>
        <begin position="630"/>
        <end position="811"/>
    </location>
</feature>
<dbReference type="GO" id="GO:0000467">
    <property type="term" value="P:exonucleolytic trimming to generate mature 3'-end of 5.8S rRNA from tricistronic rRNA transcript (SSU-rRNA, 5.8S rRNA, LSU-rRNA)"/>
    <property type="evidence" value="ECO:0007669"/>
    <property type="project" value="InterPro"/>
</dbReference>
<name>A0A8K0T145_9HYPO</name>
<dbReference type="PROSITE" id="PS50967">
    <property type="entry name" value="HRDC"/>
    <property type="match status" value="1"/>
</dbReference>
<dbReference type="OrthoDB" id="2250022at2759"/>
<dbReference type="InterPro" id="IPR036397">
    <property type="entry name" value="RNaseH_sf"/>
</dbReference>
<dbReference type="InterPro" id="IPR002562">
    <property type="entry name" value="3'-5'_exonuclease_dom"/>
</dbReference>
<dbReference type="PANTHER" id="PTHR12124:SF47">
    <property type="entry name" value="EXOSOME COMPONENT 10"/>
    <property type="match status" value="1"/>
</dbReference>